<reference evidence="1 2" key="1">
    <citation type="journal article" date="2020" name="Biotechnol. Biofuels">
        <title>New insights from the biogas microbiome by comprehensive genome-resolved metagenomics of nearly 1600 species originating from multiple anaerobic digesters.</title>
        <authorList>
            <person name="Campanaro S."/>
            <person name="Treu L."/>
            <person name="Rodriguez-R L.M."/>
            <person name="Kovalovszki A."/>
            <person name="Ziels R.M."/>
            <person name="Maus I."/>
            <person name="Zhu X."/>
            <person name="Kougias P.G."/>
            <person name="Basile A."/>
            <person name="Luo G."/>
            <person name="Schluter A."/>
            <person name="Konstantinidis K.T."/>
            <person name="Angelidaki I."/>
        </authorList>
    </citation>
    <scope>NUCLEOTIDE SEQUENCE [LARGE SCALE GENOMIC DNA]</scope>
    <source>
        <strain evidence="1">AS27yjCOA_65</strain>
    </source>
</reference>
<dbReference type="AlphaFoldDB" id="A0A7X9FU58"/>
<dbReference type="EMBL" id="JAAZON010000560">
    <property type="protein sequence ID" value="NMC63941.1"/>
    <property type="molecule type" value="Genomic_DNA"/>
</dbReference>
<proteinExistence type="predicted"/>
<name>A0A7X9FU58_9DELT</name>
<gene>
    <name evidence="1" type="ORF">GYA55_12330</name>
</gene>
<comment type="caution">
    <text evidence="1">The sequence shown here is derived from an EMBL/GenBank/DDBJ whole genome shotgun (WGS) entry which is preliminary data.</text>
</comment>
<dbReference type="Proteomes" id="UP000524246">
    <property type="component" value="Unassembled WGS sequence"/>
</dbReference>
<sequence length="139" mass="15831">MNNYWSMGLPSGKVPQFDFPMLKLSMTNLQSSTDQKTVDGGQIPGNSSLAQDYSENRELPSYMEHLVGKIEVCTRPKTHLVGGQERRVRGSGTWIINMVVCGRDRVRKGFSEPMVSPFMQDFFAIKEPKYDDEEMTFKL</sequence>
<evidence type="ECO:0000313" key="2">
    <source>
        <dbReference type="Proteomes" id="UP000524246"/>
    </source>
</evidence>
<accession>A0A7X9FU58</accession>
<organism evidence="1 2">
    <name type="scientific">SAR324 cluster bacterium</name>
    <dbReference type="NCBI Taxonomy" id="2024889"/>
    <lineage>
        <taxon>Bacteria</taxon>
        <taxon>Deltaproteobacteria</taxon>
        <taxon>SAR324 cluster</taxon>
    </lineage>
</organism>
<protein>
    <submittedName>
        <fullName evidence="1">Uncharacterized protein</fullName>
    </submittedName>
</protein>
<evidence type="ECO:0000313" key="1">
    <source>
        <dbReference type="EMBL" id="NMC63941.1"/>
    </source>
</evidence>